<sequence length="275" mass="29487">MRIAFFGDIVGRPGRAAVKARLPLLREKLRLDGIIANAENAAGGIGTTRETLREVFSAGVDVATGGNHTWRNQEFYPALDEDKRAVRPANAHPDVPGRGCIVHELPNGTRIAVINLLGRAFMDPCDCPFRAVDGVLASLPSDVTLRFVDFHAEATSEKRAMAHHLDGRVSALVGTHTHVQTADATIFPKGMAYITDLGMCGAEKESVLGMEPAGIIKRFVTGLPVRFKPMAGEGMLNGLVADFDPATGRAVKVALLRERAPLVYDPAAKDPGTLF</sequence>
<name>A0A212JIB2_9DELT</name>
<dbReference type="Pfam" id="PF13277">
    <property type="entry name" value="YmdB"/>
    <property type="match status" value="1"/>
</dbReference>
<keyword evidence="2" id="KW-0479">Metal-binding</keyword>
<dbReference type="Gene3D" id="3.60.21.10">
    <property type="match status" value="1"/>
</dbReference>
<protein>
    <recommendedName>
        <fullName evidence="4">Metallophosphoesterase</fullName>
    </recommendedName>
</protein>
<dbReference type="PANTHER" id="PTHR36303:SF1">
    <property type="entry name" value="2',3'-CYCLIC-NUCLEOTIDE 2'-PHOSPHODIESTERASE"/>
    <property type="match status" value="1"/>
</dbReference>
<dbReference type="NCBIfam" id="TIGR00282">
    <property type="entry name" value="TIGR00282 family metallophosphoesterase"/>
    <property type="match status" value="1"/>
</dbReference>
<evidence type="ECO:0008006" key="4">
    <source>
        <dbReference type="Google" id="ProtNLM"/>
    </source>
</evidence>
<evidence type="ECO:0000256" key="2">
    <source>
        <dbReference type="PIRSR" id="PIRSR004789-51"/>
    </source>
</evidence>
<dbReference type="PANTHER" id="PTHR36303">
    <property type="entry name" value="2',3'-CYCLIC-NUCLEOTIDE 2'-PHOSPHODIESTERASE"/>
    <property type="match status" value="1"/>
</dbReference>
<feature type="binding site" evidence="2">
    <location>
        <position position="39"/>
    </location>
    <ligand>
        <name>Fe cation</name>
        <dbReference type="ChEBI" id="CHEBI:24875"/>
        <label>2</label>
    </ligand>
</feature>
<dbReference type="GO" id="GO:0046872">
    <property type="term" value="F:metal ion binding"/>
    <property type="evidence" value="ECO:0007669"/>
    <property type="project" value="UniProtKB-KW"/>
</dbReference>
<dbReference type="InterPro" id="IPR005235">
    <property type="entry name" value="YmdB-like"/>
</dbReference>
<feature type="active site" description="Proton donor" evidence="1">
    <location>
        <position position="68"/>
    </location>
</feature>
<dbReference type="GO" id="GO:0004113">
    <property type="term" value="F:2',3'-cyclic-nucleotide 3'-phosphodiesterase activity"/>
    <property type="evidence" value="ECO:0007669"/>
    <property type="project" value="TreeGrafter"/>
</dbReference>
<dbReference type="CDD" id="cd07382">
    <property type="entry name" value="MPP_DR1281"/>
    <property type="match status" value="1"/>
</dbReference>
<reference evidence="3" key="1">
    <citation type="submission" date="2016-04" db="EMBL/GenBank/DDBJ databases">
        <authorList>
            <person name="Evans L.H."/>
            <person name="Alamgir A."/>
            <person name="Owens N."/>
            <person name="Weber N.D."/>
            <person name="Virtaneva K."/>
            <person name="Barbian K."/>
            <person name="Babar A."/>
            <person name="Rosenke K."/>
        </authorList>
    </citation>
    <scope>NUCLEOTIDE SEQUENCE</scope>
    <source>
        <strain evidence="3">86</strain>
    </source>
</reference>
<feature type="binding site" evidence="2">
    <location>
        <position position="176"/>
    </location>
    <ligand>
        <name>Fe cation</name>
        <dbReference type="ChEBI" id="CHEBI:24875"/>
        <label>2</label>
    </ligand>
</feature>
<feature type="binding site" evidence="2">
    <location>
        <position position="67"/>
    </location>
    <ligand>
        <name>Fe cation</name>
        <dbReference type="ChEBI" id="CHEBI:24875"/>
        <label>2</label>
    </ligand>
</feature>
<feature type="binding site" evidence="2">
    <location>
        <position position="8"/>
    </location>
    <ligand>
        <name>Fe cation</name>
        <dbReference type="ChEBI" id="CHEBI:24875"/>
        <label>1</label>
    </ligand>
</feature>
<feature type="binding site" evidence="2">
    <location>
        <position position="40"/>
    </location>
    <ligand>
        <name>Fe cation</name>
        <dbReference type="ChEBI" id="CHEBI:24875"/>
        <label>1</label>
    </ligand>
</feature>
<dbReference type="AlphaFoldDB" id="A0A212JIB2"/>
<gene>
    <name evidence="3" type="ORF">KL86DPRO_11487</name>
</gene>
<accession>A0A212JIB2</accession>
<evidence type="ECO:0000313" key="3">
    <source>
        <dbReference type="EMBL" id="SBV98995.1"/>
    </source>
</evidence>
<dbReference type="SUPFAM" id="SSF56300">
    <property type="entry name" value="Metallo-dependent phosphatases"/>
    <property type="match status" value="1"/>
</dbReference>
<feature type="binding site" evidence="2">
    <location>
        <position position="178"/>
    </location>
    <ligand>
        <name>Fe cation</name>
        <dbReference type="ChEBI" id="CHEBI:24875"/>
        <label>1</label>
    </ligand>
</feature>
<evidence type="ECO:0000256" key="1">
    <source>
        <dbReference type="PIRSR" id="PIRSR004789-50"/>
    </source>
</evidence>
<dbReference type="InterPro" id="IPR029052">
    <property type="entry name" value="Metallo-depent_PP-like"/>
</dbReference>
<proteinExistence type="predicted"/>
<dbReference type="PIRSF" id="PIRSF004789">
    <property type="entry name" value="DR1281"/>
    <property type="match status" value="1"/>
</dbReference>
<feature type="binding site" evidence="2">
    <location>
        <position position="39"/>
    </location>
    <ligand>
        <name>Fe cation</name>
        <dbReference type="ChEBI" id="CHEBI:24875"/>
        <label>1</label>
    </ligand>
</feature>
<dbReference type="EMBL" id="FLUQ01000001">
    <property type="protein sequence ID" value="SBV98995.1"/>
    <property type="molecule type" value="Genomic_DNA"/>
</dbReference>
<feature type="binding site" evidence="2">
    <location>
        <position position="151"/>
    </location>
    <ligand>
        <name>Fe cation</name>
        <dbReference type="ChEBI" id="CHEBI:24875"/>
        <label>2</label>
    </ligand>
</feature>
<organism evidence="3">
    <name type="scientific">uncultured delta proteobacterium</name>
    <dbReference type="NCBI Taxonomy" id="34034"/>
    <lineage>
        <taxon>Bacteria</taxon>
        <taxon>Deltaproteobacteria</taxon>
        <taxon>environmental samples</taxon>
    </lineage>
</organism>